<dbReference type="Gene3D" id="2.170.150.10">
    <property type="entry name" value="Metal Binding Protein, Guanine Nucleotide Exchange Factor, Chain A"/>
    <property type="match status" value="1"/>
</dbReference>
<dbReference type="GO" id="GO:0005829">
    <property type="term" value="C:cytosol"/>
    <property type="evidence" value="ECO:0007669"/>
    <property type="project" value="TreeGrafter"/>
</dbReference>
<keyword evidence="5" id="KW-1185">Reference proteome</keyword>
<dbReference type="AlphaFoldDB" id="A0A2G9UG81"/>
<dbReference type="Pfam" id="PF04421">
    <property type="entry name" value="Mss4"/>
    <property type="match status" value="1"/>
</dbReference>
<dbReference type="OrthoDB" id="30840at2759"/>
<dbReference type="EMBL" id="KZ346730">
    <property type="protein sequence ID" value="PIO69244.1"/>
    <property type="molecule type" value="Genomic_DNA"/>
</dbReference>
<proteinExistence type="predicted"/>
<dbReference type="GO" id="GO:0008270">
    <property type="term" value="F:zinc ion binding"/>
    <property type="evidence" value="ECO:0007669"/>
    <property type="project" value="TreeGrafter"/>
</dbReference>
<keyword evidence="3" id="KW-0653">Protein transport</keyword>
<keyword evidence="2" id="KW-0344">Guanine-nucleotide releasing factor</keyword>
<dbReference type="GO" id="GO:0016020">
    <property type="term" value="C:membrane"/>
    <property type="evidence" value="ECO:0007669"/>
    <property type="project" value="TreeGrafter"/>
</dbReference>
<keyword evidence="1" id="KW-0813">Transport</keyword>
<name>A0A2G9UG81_TELCI</name>
<evidence type="ECO:0000256" key="2">
    <source>
        <dbReference type="ARBA" id="ARBA00022658"/>
    </source>
</evidence>
<accession>A0A2G9UG81</accession>
<dbReference type="InterPro" id="IPR011323">
    <property type="entry name" value="Mss4/transl-control_tumour"/>
</dbReference>
<gene>
    <name evidence="4" type="ORF">TELCIR_08941</name>
</gene>
<dbReference type="InterPro" id="IPR011057">
    <property type="entry name" value="Mss4-like_sf"/>
</dbReference>
<evidence type="ECO:0000256" key="3">
    <source>
        <dbReference type="ARBA" id="ARBA00022927"/>
    </source>
</evidence>
<dbReference type="GO" id="GO:0006892">
    <property type="term" value="P:post-Golgi vesicle-mediated transport"/>
    <property type="evidence" value="ECO:0007669"/>
    <property type="project" value="TreeGrafter"/>
</dbReference>
<dbReference type="PANTHER" id="PTHR13276">
    <property type="entry name" value="GUANINE NUCLEOTIDE EXCHANGE FACTOR MSS4"/>
    <property type="match status" value="1"/>
</dbReference>
<dbReference type="GO" id="GO:0007264">
    <property type="term" value="P:small GTPase-mediated signal transduction"/>
    <property type="evidence" value="ECO:0007669"/>
    <property type="project" value="InterPro"/>
</dbReference>
<dbReference type="FunFam" id="2.170.150.10:FF:000005">
    <property type="entry name" value="Guanine nucleotide exchange factor MSS4"/>
    <property type="match status" value="1"/>
</dbReference>
<dbReference type="PANTHER" id="PTHR13276:SF0">
    <property type="entry name" value="GUANINE NUCLEOTIDE EXCHANGE FACTOR MSS4"/>
    <property type="match status" value="1"/>
</dbReference>
<evidence type="ECO:0000313" key="5">
    <source>
        <dbReference type="Proteomes" id="UP000230423"/>
    </source>
</evidence>
<evidence type="ECO:0000313" key="4">
    <source>
        <dbReference type="EMBL" id="PIO69244.1"/>
    </source>
</evidence>
<dbReference type="Proteomes" id="UP000230423">
    <property type="component" value="Unassembled WGS sequence"/>
</dbReference>
<dbReference type="SUPFAM" id="SSF51316">
    <property type="entry name" value="Mss4-like"/>
    <property type="match status" value="1"/>
</dbReference>
<protein>
    <submittedName>
        <fullName evidence="4">Mss4 protein</fullName>
    </submittedName>
</protein>
<dbReference type="PROSITE" id="PS51796">
    <property type="entry name" value="MSS4"/>
    <property type="match status" value="1"/>
</dbReference>
<dbReference type="GO" id="GO:0005085">
    <property type="term" value="F:guanyl-nucleotide exchange factor activity"/>
    <property type="evidence" value="ECO:0007669"/>
    <property type="project" value="UniProtKB-KW"/>
</dbReference>
<sequence length="189" mass="21560">MLEVPTNETSFLRFEKGSGSELTVRLRQVESGLEQLREAVLLIPDIHNNEQRQRDKIASLYRQIKLKDELIQSFVHYDIVDGSESSPNDQRLICGICNSVILLAGVGRWTNREEVLPLCRQQKDVDTQKEAVCGFWMVRDMYDFENVGFTNSVDGMKYLTCADCEYGPIGFLEPEAKLHYVSSARVSYG</sequence>
<reference evidence="4 5" key="1">
    <citation type="submission" date="2015-09" db="EMBL/GenBank/DDBJ databases">
        <title>Draft genome of the parasitic nematode Teladorsagia circumcincta isolate WARC Sus (inbred).</title>
        <authorList>
            <person name="Mitreva M."/>
        </authorList>
    </citation>
    <scope>NUCLEOTIDE SEQUENCE [LARGE SCALE GENOMIC DNA]</scope>
    <source>
        <strain evidence="4 5">S</strain>
    </source>
</reference>
<dbReference type="GO" id="GO:0015031">
    <property type="term" value="P:protein transport"/>
    <property type="evidence" value="ECO:0007669"/>
    <property type="project" value="UniProtKB-KW"/>
</dbReference>
<organism evidence="4 5">
    <name type="scientific">Teladorsagia circumcincta</name>
    <name type="common">Brown stomach worm</name>
    <name type="synonym">Ostertagia circumcincta</name>
    <dbReference type="NCBI Taxonomy" id="45464"/>
    <lineage>
        <taxon>Eukaryota</taxon>
        <taxon>Metazoa</taxon>
        <taxon>Ecdysozoa</taxon>
        <taxon>Nematoda</taxon>
        <taxon>Chromadorea</taxon>
        <taxon>Rhabditida</taxon>
        <taxon>Rhabditina</taxon>
        <taxon>Rhabditomorpha</taxon>
        <taxon>Strongyloidea</taxon>
        <taxon>Trichostrongylidae</taxon>
        <taxon>Teladorsagia</taxon>
    </lineage>
</organism>
<dbReference type="InterPro" id="IPR007515">
    <property type="entry name" value="Mss4"/>
</dbReference>
<evidence type="ECO:0000256" key="1">
    <source>
        <dbReference type="ARBA" id="ARBA00022448"/>
    </source>
</evidence>